<protein>
    <submittedName>
        <fullName evidence="14">Cysteinyl leukotriene receptor 1</fullName>
    </submittedName>
</protein>
<evidence type="ECO:0000256" key="3">
    <source>
        <dbReference type="ARBA" id="ARBA00022692"/>
    </source>
</evidence>
<feature type="domain" description="G-protein coupled receptors family 1 profile" evidence="12">
    <location>
        <begin position="42"/>
        <end position="294"/>
    </location>
</feature>
<keyword evidence="5" id="KW-0297">G-protein coupled receptor</keyword>
<proteinExistence type="predicted"/>
<evidence type="ECO:0000256" key="8">
    <source>
        <dbReference type="ARBA" id="ARBA00023170"/>
    </source>
</evidence>
<feature type="transmembrane region" description="Helical" evidence="11">
    <location>
        <begin position="233"/>
        <end position="252"/>
    </location>
</feature>
<dbReference type="InterPro" id="IPR004071">
    <property type="entry name" value="Cyst_leuk_rcpt"/>
</dbReference>
<evidence type="ECO:0000256" key="1">
    <source>
        <dbReference type="ARBA" id="ARBA00004651"/>
    </source>
</evidence>
<dbReference type="PANTHER" id="PTHR24231:SF45">
    <property type="entry name" value="CYSTEINYL LEUKOTRIENE RECEPTOR 1"/>
    <property type="match status" value="1"/>
</dbReference>
<keyword evidence="8 14" id="KW-0675">Receptor</keyword>
<dbReference type="OrthoDB" id="9990906at2759"/>
<evidence type="ECO:0000313" key="13">
    <source>
        <dbReference type="Proteomes" id="UP000515156"/>
    </source>
</evidence>
<keyword evidence="4 11" id="KW-1133">Transmembrane helix</keyword>
<dbReference type="Gene3D" id="1.20.1070.10">
    <property type="entry name" value="Rhodopsin 7-helix transmembrane proteins"/>
    <property type="match status" value="1"/>
</dbReference>
<dbReference type="InterPro" id="IPR017452">
    <property type="entry name" value="GPCR_Rhodpsn_7TM"/>
</dbReference>
<dbReference type="InterPro" id="IPR000276">
    <property type="entry name" value="GPCR_Rhodpsn"/>
</dbReference>
<feature type="transmembrane region" description="Helical" evidence="11">
    <location>
        <begin position="104"/>
        <end position="129"/>
    </location>
</feature>
<dbReference type="PROSITE" id="PS50262">
    <property type="entry name" value="G_PROTEIN_RECEP_F1_2"/>
    <property type="match status" value="1"/>
</dbReference>
<keyword evidence="6 11" id="KW-0472">Membrane</keyword>
<keyword evidence="3 11" id="KW-0812">Transmembrane</keyword>
<evidence type="ECO:0000256" key="4">
    <source>
        <dbReference type="ARBA" id="ARBA00022989"/>
    </source>
</evidence>
<dbReference type="PRINTS" id="PR01533">
    <property type="entry name" value="CYSLTRECPTR"/>
</dbReference>
<feature type="transmembrane region" description="Helical" evidence="11">
    <location>
        <begin position="31"/>
        <end position="51"/>
    </location>
</feature>
<feature type="transmembrane region" description="Helical" evidence="11">
    <location>
        <begin position="141"/>
        <end position="162"/>
    </location>
</feature>
<dbReference type="Proteomes" id="UP000515156">
    <property type="component" value="Chromosome 7"/>
</dbReference>
<evidence type="ECO:0000256" key="7">
    <source>
        <dbReference type="ARBA" id="ARBA00023157"/>
    </source>
</evidence>
<dbReference type="PANTHER" id="PTHR24231">
    <property type="entry name" value="PURINOCEPTOR-RELATED G-PROTEIN COUPLED RECEPTOR"/>
    <property type="match status" value="1"/>
</dbReference>
<feature type="transmembrane region" description="Helical" evidence="11">
    <location>
        <begin position="63"/>
        <end position="84"/>
    </location>
</feature>
<dbReference type="GeneID" id="115474014"/>
<evidence type="ECO:0000256" key="10">
    <source>
        <dbReference type="ARBA" id="ARBA00023224"/>
    </source>
</evidence>
<dbReference type="Pfam" id="PF00001">
    <property type="entry name" value="7tm_1"/>
    <property type="match status" value="1"/>
</dbReference>
<gene>
    <name evidence="14" type="primary">CYSLTR1</name>
</gene>
<evidence type="ECO:0000256" key="2">
    <source>
        <dbReference type="ARBA" id="ARBA00022475"/>
    </source>
</evidence>
<keyword evidence="7" id="KW-1015">Disulfide bond</keyword>
<dbReference type="RefSeq" id="XP_030065143.1">
    <property type="nucleotide sequence ID" value="XM_030209283.1"/>
</dbReference>
<evidence type="ECO:0000313" key="14">
    <source>
        <dbReference type="RefSeq" id="XP_030065143.1"/>
    </source>
</evidence>
<keyword evidence="9" id="KW-0325">Glycoprotein</keyword>
<feature type="transmembrane region" description="Helical" evidence="11">
    <location>
        <begin position="189"/>
        <end position="213"/>
    </location>
</feature>
<dbReference type="SUPFAM" id="SSF81321">
    <property type="entry name" value="Family A G protein-coupled receptor-like"/>
    <property type="match status" value="1"/>
</dbReference>
<feature type="transmembrane region" description="Helical" evidence="11">
    <location>
        <begin position="272"/>
        <end position="296"/>
    </location>
</feature>
<dbReference type="CTD" id="10800"/>
<sequence length="324" mass="37453">MMTSAGNTTLLGENESCPNIDEFRNQVYSTVYSMLTFFGFFGNCFALYILIMTYNKKTAFHIYMMNLAVSDLLFIFTLPLRVVYYVNKGKWFFGDIMCRISSYAFYVNLYCSIFILTAMSFFRFVAIVFPVRNLRLVNVRNAKIVCACIWIFVTLTTIPFLMSGTSEKNNKTKCFEPPSSNAGVTNLRVINYLALTFYFCVPFLIILICYTLIIKTLLKNAMNKQPATRKKAIRMIIIVMAVFIISFMPYHIQRTIHLQFLQEKTCEESHHLQKSVVITLALAASNCCFDPLLYFFSGENFRKRLSTLRKPSESSIHVRERSPL</sequence>
<dbReference type="FunCoup" id="A0A6P7YJJ6">
    <property type="interactions" value="814"/>
</dbReference>
<organism evidence="13 14">
    <name type="scientific">Microcaecilia unicolor</name>
    <dbReference type="NCBI Taxonomy" id="1415580"/>
    <lineage>
        <taxon>Eukaryota</taxon>
        <taxon>Metazoa</taxon>
        <taxon>Chordata</taxon>
        <taxon>Craniata</taxon>
        <taxon>Vertebrata</taxon>
        <taxon>Euteleostomi</taxon>
        <taxon>Amphibia</taxon>
        <taxon>Gymnophiona</taxon>
        <taxon>Siphonopidae</taxon>
        <taxon>Microcaecilia</taxon>
    </lineage>
</organism>
<dbReference type="InParanoid" id="A0A6P7YJJ6"/>
<reference evidence="14" key="1">
    <citation type="submission" date="2025-08" db="UniProtKB">
        <authorList>
            <consortium name="RefSeq"/>
        </authorList>
    </citation>
    <scope>IDENTIFICATION</scope>
</reference>
<dbReference type="PRINTS" id="PR00237">
    <property type="entry name" value="GPCRRHODOPSN"/>
</dbReference>
<accession>A0A6P7YJJ6</accession>
<keyword evidence="13" id="KW-1185">Reference proteome</keyword>
<dbReference type="KEGG" id="muo:115474014"/>
<evidence type="ECO:0000256" key="9">
    <source>
        <dbReference type="ARBA" id="ARBA00023180"/>
    </source>
</evidence>
<name>A0A6P7YJJ6_9AMPH</name>
<evidence type="ECO:0000256" key="6">
    <source>
        <dbReference type="ARBA" id="ARBA00023136"/>
    </source>
</evidence>
<dbReference type="GO" id="GO:0005886">
    <property type="term" value="C:plasma membrane"/>
    <property type="evidence" value="ECO:0007669"/>
    <property type="project" value="UniProtKB-SubCell"/>
</dbReference>
<dbReference type="AlphaFoldDB" id="A0A6P7YJJ6"/>
<evidence type="ECO:0000256" key="5">
    <source>
        <dbReference type="ARBA" id="ARBA00023040"/>
    </source>
</evidence>
<evidence type="ECO:0000259" key="12">
    <source>
        <dbReference type="PROSITE" id="PS50262"/>
    </source>
</evidence>
<dbReference type="FunFam" id="1.20.1070.10:FF:000017">
    <property type="entry name" value="lysophosphatidic acid receptor 4"/>
    <property type="match status" value="1"/>
</dbReference>
<keyword evidence="2" id="KW-1003">Cell membrane</keyword>
<keyword evidence="10" id="KW-0807">Transducer</keyword>
<comment type="subcellular location">
    <subcellularLocation>
        <location evidence="1">Cell membrane</location>
        <topology evidence="1">Multi-pass membrane protein</topology>
    </subcellularLocation>
</comment>
<evidence type="ECO:0000256" key="11">
    <source>
        <dbReference type="SAM" id="Phobius"/>
    </source>
</evidence>
<dbReference type="GO" id="GO:0004974">
    <property type="term" value="F:leukotriene receptor activity"/>
    <property type="evidence" value="ECO:0007669"/>
    <property type="project" value="InterPro"/>
</dbReference>